<proteinExistence type="predicted"/>
<dbReference type="GO" id="GO:0006352">
    <property type="term" value="P:DNA-templated transcription initiation"/>
    <property type="evidence" value="ECO:0007669"/>
    <property type="project" value="InterPro"/>
</dbReference>
<reference evidence="4 5" key="1">
    <citation type="submission" date="2019-09" db="EMBL/GenBank/DDBJ databases">
        <title>Chitinophaga ginsengihumi sp. nov., isolated from soil of ginseng rhizosphere.</title>
        <authorList>
            <person name="Lee J."/>
        </authorList>
    </citation>
    <scope>NUCLEOTIDE SEQUENCE [LARGE SCALE GENOMIC DNA]</scope>
    <source>
        <strain evidence="4 5">BN140078</strain>
    </source>
</reference>
<dbReference type="Proteomes" id="UP000324611">
    <property type="component" value="Unassembled WGS sequence"/>
</dbReference>
<dbReference type="InterPro" id="IPR007627">
    <property type="entry name" value="RNA_pol_sigma70_r2"/>
</dbReference>
<dbReference type="SUPFAM" id="SSF54427">
    <property type="entry name" value="NTF2-like"/>
    <property type="match status" value="1"/>
</dbReference>
<dbReference type="InterPro" id="IPR032710">
    <property type="entry name" value="NTF2-like_dom_sf"/>
</dbReference>
<dbReference type="InterPro" id="IPR013249">
    <property type="entry name" value="RNA_pol_sigma70_r4_t2"/>
</dbReference>
<reference evidence="4 5" key="2">
    <citation type="submission" date="2019-09" db="EMBL/GenBank/DDBJ databases">
        <authorList>
            <person name="Jin C."/>
        </authorList>
    </citation>
    <scope>NUCLEOTIDE SEQUENCE [LARGE SCALE GENOMIC DNA]</scope>
    <source>
        <strain evidence="4 5">BN140078</strain>
    </source>
</reference>
<dbReference type="Pfam" id="PF04542">
    <property type="entry name" value="Sigma70_r2"/>
    <property type="match status" value="1"/>
</dbReference>
<dbReference type="AlphaFoldDB" id="A0A5B2VQ58"/>
<dbReference type="RefSeq" id="WP_149841535.1">
    <property type="nucleotide sequence ID" value="NZ_VUOC01000004.1"/>
</dbReference>
<dbReference type="PANTHER" id="PTHR30173:SF36">
    <property type="entry name" value="ECF RNA POLYMERASE SIGMA FACTOR SIGJ"/>
    <property type="match status" value="1"/>
</dbReference>
<organism evidence="4 5">
    <name type="scientific">Chitinophaga agrisoli</name>
    <dbReference type="NCBI Taxonomy" id="2607653"/>
    <lineage>
        <taxon>Bacteria</taxon>
        <taxon>Pseudomonadati</taxon>
        <taxon>Bacteroidota</taxon>
        <taxon>Chitinophagia</taxon>
        <taxon>Chitinophagales</taxon>
        <taxon>Chitinophagaceae</taxon>
        <taxon>Chitinophaga</taxon>
    </lineage>
</organism>
<dbReference type="EMBL" id="VUOC01000004">
    <property type="protein sequence ID" value="KAA2240357.1"/>
    <property type="molecule type" value="Genomic_DNA"/>
</dbReference>
<sequence length="296" mass="34305">MDHKTETFLEYKTLLFSIAYNMLGSVDAAEDLVQDTYLKWMEMRPENVQHHKAYLVKIITNKSINYLHSARVKREEYIGIWLPEPLQQSDTQSFRRVEMYHALSIGIMVLLEKLTPHERAIFLLKEVFAYDYHELAEIFDKTADNCRQLFKRAKDHLGQGTRRFEVDIQAHEKILQRFMEAVSEGQMEQLVDLLKEDIVLFADGGGTFIPVNRQRLTAALRPIYGREHVCRLLISAVPKLYQAIPEARREIAIANGLPSIISYVRTEAVSLVSIELEGGQIKNIYVQTNPEKLKHF</sequence>
<evidence type="ECO:0000259" key="3">
    <source>
        <dbReference type="Pfam" id="PF08281"/>
    </source>
</evidence>
<dbReference type="SUPFAM" id="SSF88946">
    <property type="entry name" value="Sigma2 domain of RNA polymerase sigma factors"/>
    <property type="match status" value="1"/>
</dbReference>
<feature type="domain" description="RNA polymerase sigma-70 region 2" evidence="2">
    <location>
        <begin position="9"/>
        <end position="70"/>
    </location>
</feature>
<dbReference type="Gene3D" id="1.10.1740.10">
    <property type="match status" value="1"/>
</dbReference>
<dbReference type="NCBIfam" id="NF007214">
    <property type="entry name" value="PRK09636.1"/>
    <property type="match status" value="1"/>
</dbReference>
<feature type="domain" description="RNA polymerase sigma factor 70 region 4 type 2" evidence="3">
    <location>
        <begin position="107"/>
        <end position="157"/>
    </location>
</feature>
<dbReference type="SUPFAM" id="SSF88659">
    <property type="entry name" value="Sigma3 and sigma4 domains of RNA polymerase sigma factors"/>
    <property type="match status" value="1"/>
</dbReference>
<dbReference type="GO" id="GO:0003677">
    <property type="term" value="F:DNA binding"/>
    <property type="evidence" value="ECO:0007669"/>
    <property type="project" value="InterPro"/>
</dbReference>
<gene>
    <name evidence="4" type="ORF">F0L74_29825</name>
</gene>
<dbReference type="Pfam" id="PF08281">
    <property type="entry name" value="Sigma70_r4_2"/>
    <property type="match status" value="1"/>
</dbReference>
<dbReference type="InterPro" id="IPR052704">
    <property type="entry name" value="ECF_Sigma-70_Domain"/>
</dbReference>
<protein>
    <submittedName>
        <fullName evidence="4">Sigma-70 family RNA polymerase sigma factor</fullName>
    </submittedName>
</protein>
<keyword evidence="5" id="KW-1185">Reference proteome</keyword>
<accession>A0A5B2VQ58</accession>
<dbReference type="NCBIfam" id="TIGR02937">
    <property type="entry name" value="sigma70-ECF"/>
    <property type="match status" value="1"/>
</dbReference>
<evidence type="ECO:0000259" key="2">
    <source>
        <dbReference type="Pfam" id="PF04542"/>
    </source>
</evidence>
<comment type="caution">
    <text evidence="4">The sequence shown here is derived from an EMBL/GenBank/DDBJ whole genome shotgun (WGS) entry which is preliminary data.</text>
</comment>
<evidence type="ECO:0000256" key="1">
    <source>
        <dbReference type="ARBA" id="ARBA00011344"/>
    </source>
</evidence>
<comment type="subunit">
    <text evidence="1">Interacts transiently with the RNA polymerase catalytic core formed by RpoA, RpoB, RpoC and RpoZ (2 alpha, 1 beta, 1 beta' and 1 omega subunit) to form the RNA polymerase holoenzyme that can initiate transcription.</text>
</comment>
<dbReference type="PANTHER" id="PTHR30173">
    <property type="entry name" value="SIGMA 19 FACTOR"/>
    <property type="match status" value="1"/>
</dbReference>
<dbReference type="GO" id="GO:0016987">
    <property type="term" value="F:sigma factor activity"/>
    <property type="evidence" value="ECO:0007669"/>
    <property type="project" value="InterPro"/>
</dbReference>
<name>A0A5B2VQ58_9BACT</name>
<evidence type="ECO:0000313" key="4">
    <source>
        <dbReference type="EMBL" id="KAA2240357.1"/>
    </source>
</evidence>
<dbReference type="InterPro" id="IPR036388">
    <property type="entry name" value="WH-like_DNA-bd_sf"/>
</dbReference>
<evidence type="ECO:0000313" key="5">
    <source>
        <dbReference type="Proteomes" id="UP000324611"/>
    </source>
</evidence>
<dbReference type="Gene3D" id="1.10.10.10">
    <property type="entry name" value="Winged helix-like DNA-binding domain superfamily/Winged helix DNA-binding domain"/>
    <property type="match status" value="1"/>
</dbReference>
<dbReference type="InterPro" id="IPR013325">
    <property type="entry name" value="RNA_pol_sigma_r2"/>
</dbReference>
<dbReference type="InterPro" id="IPR013324">
    <property type="entry name" value="RNA_pol_sigma_r3/r4-like"/>
</dbReference>
<dbReference type="InterPro" id="IPR014284">
    <property type="entry name" value="RNA_pol_sigma-70_dom"/>
</dbReference>